<gene>
    <name evidence="18" type="ORF">BSOLF_2228</name>
</gene>
<dbReference type="NCBIfam" id="NF009455">
    <property type="entry name" value="PRK12815.1"/>
    <property type="match status" value="1"/>
</dbReference>
<name>A0A2R6Y323_9BACL</name>
<dbReference type="PROSITE" id="PS00867">
    <property type="entry name" value="CPSASE_2"/>
    <property type="match status" value="2"/>
</dbReference>
<dbReference type="PANTHER" id="PTHR11405">
    <property type="entry name" value="CARBAMOYLTRANSFERASE FAMILY MEMBER"/>
    <property type="match status" value="1"/>
</dbReference>
<evidence type="ECO:0000256" key="1">
    <source>
        <dbReference type="ARBA" id="ARBA00005077"/>
    </source>
</evidence>
<comment type="caution">
    <text evidence="18">The sequence shown here is derived from an EMBL/GenBank/DDBJ whole genome shotgun (WGS) entry which is preliminary data.</text>
</comment>
<dbReference type="NCBIfam" id="TIGR01369">
    <property type="entry name" value="CPSaseII_lrg"/>
    <property type="match status" value="1"/>
</dbReference>
<dbReference type="Gene3D" id="1.10.1030.10">
    <property type="entry name" value="Carbamoyl-phosphate synthetase, large subunit oligomerisation domain"/>
    <property type="match status" value="1"/>
</dbReference>
<dbReference type="UniPathway" id="UPA00070">
    <property type="reaction ID" value="UER00115"/>
</dbReference>
<dbReference type="GO" id="GO:0004088">
    <property type="term" value="F:carbamoyl-phosphate synthase (glutamine-hydrolyzing) activity"/>
    <property type="evidence" value="ECO:0007669"/>
    <property type="project" value="UniProtKB-EC"/>
</dbReference>
<dbReference type="GO" id="GO:0006541">
    <property type="term" value="P:glutamine metabolic process"/>
    <property type="evidence" value="ECO:0007669"/>
    <property type="project" value="TreeGrafter"/>
</dbReference>
<dbReference type="NCBIfam" id="NF003671">
    <property type="entry name" value="PRK05294.1"/>
    <property type="match status" value="1"/>
</dbReference>
<dbReference type="Pfam" id="PF02787">
    <property type="entry name" value="CPSase_L_D3"/>
    <property type="match status" value="1"/>
</dbReference>
<dbReference type="InterPro" id="IPR005483">
    <property type="entry name" value="CPSase_dom"/>
</dbReference>
<evidence type="ECO:0000256" key="11">
    <source>
        <dbReference type="ARBA" id="ARBA00022975"/>
    </source>
</evidence>
<feature type="domain" description="MGS-like" evidence="17">
    <location>
        <begin position="978"/>
        <end position="1115"/>
    </location>
</feature>
<dbReference type="Pfam" id="PF02142">
    <property type="entry name" value="MGS"/>
    <property type="match status" value="1"/>
</dbReference>
<dbReference type="Gene3D" id="3.40.50.20">
    <property type="match status" value="2"/>
</dbReference>
<dbReference type="GO" id="GO:0004087">
    <property type="term" value="F:carbamoyl-phosphate synthase (ammonia) activity"/>
    <property type="evidence" value="ECO:0007669"/>
    <property type="project" value="UniProtKB-EC"/>
</dbReference>
<dbReference type="EMBL" id="PEBX01000013">
    <property type="protein sequence ID" value="PTQ57077.1"/>
    <property type="molecule type" value="Genomic_DNA"/>
</dbReference>
<dbReference type="InterPro" id="IPR058047">
    <property type="entry name" value="CPSase_preATP-grasp"/>
</dbReference>
<evidence type="ECO:0000256" key="7">
    <source>
        <dbReference type="ARBA" id="ARBA00022737"/>
    </source>
</evidence>
<comment type="similarity">
    <text evidence="2">Belongs to the CarB family.</text>
</comment>
<dbReference type="AlphaFoldDB" id="A0A2R6Y323"/>
<evidence type="ECO:0000256" key="15">
    <source>
        <dbReference type="PROSITE-ProRule" id="PRU00409"/>
    </source>
</evidence>
<evidence type="ECO:0000256" key="9">
    <source>
        <dbReference type="ARBA" id="ARBA00022840"/>
    </source>
</evidence>
<dbReference type="SMART" id="SM01096">
    <property type="entry name" value="CPSase_L_D3"/>
    <property type="match status" value="1"/>
</dbReference>
<dbReference type="SUPFAM" id="SSF52440">
    <property type="entry name" value="PreATP-grasp domain"/>
    <property type="match status" value="2"/>
</dbReference>
<evidence type="ECO:0000259" key="16">
    <source>
        <dbReference type="PROSITE" id="PS50975"/>
    </source>
</evidence>
<dbReference type="InterPro" id="IPR033937">
    <property type="entry name" value="MGS_CPS_CarB"/>
</dbReference>
<dbReference type="SMART" id="SM01209">
    <property type="entry name" value="GARS_A"/>
    <property type="match status" value="1"/>
</dbReference>
<evidence type="ECO:0000256" key="2">
    <source>
        <dbReference type="ARBA" id="ARBA00009799"/>
    </source>
</evidence>
<evidence type="ECO:0000259" key="17">
    <source>
        <dbReference type="PROSITE" id="PS51855"/>
    </source>
</evidence>
<dbReference type="GO" id="GO:0006526">
    <property type="term" value="P:L-arginine biosynthetic process"/>
    <property type="evidence" value="ECO:0007669"/>
    <property type="project" value="UniProtKB-KW"/>
</dbReference>
<sequence>MVQTDVKKVMLIGSGPIVIGQGAEFDYAGNEARRALLEEGLEIVLVNSNPATMMTEPAHSVKVYLEALTEENIIRILQKERPQGLLAAFGGQTGLNLARALHERGVLETLGVRILGTQPEDIALGEDRARFRALMQDIGEPIPPSTVVGSVEEARAYLKEHPLPLVIRPAYTLGGSGGGIARDERSYLELVQKALVASPIGQCLIETSLLGQIEVEVEVIRDASGKALVVAVMENIDPVGVHTGDSIVVTPALSLRPEVEARFRQAALKIAQALSLVGGANVQFAYDKKSDTYAVIEVNPRLSRSSALASKATGYPIAYVSAKLALGARLAEIVIGKTGRRADEPPVLRDVVVKMPRFPFDAFPESDRLLGTEMRATGEVMAIGATWQEAFFKAWRSLDMKGAHEEMARLMRLSVDELARFLARSDDLRILRIWAALHQGMTIRQIAAVTDYDLFYLDALLEIVRVEQALMHKGLDKDVLLQAKQFGMDDRHIARLLKTDVETVQRARTAWGIFPTVTDGGRMADAGEKPPLLYWTYVPTAHASSEKRALPAEKRALSATNDASLTNLRPRVVVIGSGPIRIGQGIEFDYASVQAVQAARALGYEVIMLNNNPSTVSTDMTVADKLYLMPLDLEAVESVLAREKPQAVIVQMGGQTALNLASGIERLGYHLAGTELSSIEQAEDRGAFDRLLEALDLRRPRAENVYSAEEARSAARRLGYPLIVRPSFVLGGREMAIIADEKSLNAYIERYFARYPGEMLLVDSYIEGREMEVDAISDGEHVFIPGIIEHIERSGVHSGDSIAVFPAEHVSATIRRKIEEATVKLARGLHIRGLINIQFIVSDEDVYVLEANPRASRTLPMIKKLTGRPIIEWATEVMLGKRLTELGFVTGHSKESGALHSTVCLPVAADQESGTAVQVTGATVNVPGAVAVKVPVFSFAKLSAVDVTLGPVMKSTGEVLGIDETLEKAMMKALLAAGQLKNKTGAFLLTFADKDKPDALPYIRMLADLGYRLYATPGTARLIREADMMCDVVAKLSGPSPTVLDLIHEKRIDAVLNTWTVGTSPARDGFRLRREAVEHGVPTFTSLDTIGAFVRALYALTLSFKPLTASTDALF</sequence>
<dbReference type="Gene3D" id="3.30.470.20">
    <property type="entry name" value="ATP-grasp fold, B domain"/>
    <property type="match status" value="2"/>
</dbReference>
<dbReference type="InterPro" id="IPR006275">
    <property type="entry name" value="CPSase_lsu"/>
</dbReference>
<dbReference type="Pfam" id="PF25596">
    <property type="entry name" value="CPSase_L_D1"/>
    <property type="match status" value="2"/>
</dbReference>
<dbReference type="InterPro" id="IPR005480">
    <property type="entry name" value="CPSase_lsu_oligo"/>
</dbReference>
<keyword evidence="4" id="KW-0436">Ligase</keyword>
<dbReference type="FunFam" id="3.30.470.20:FF:000026">
    <property type="entry name" value="Carbamoyl-phosphate synthase large chain"/>
    <property type="match status" value="1"/>
</dbReference>
<dbReference type="Gene3D" id="3.40.50.1380">
    <property type="entry name" value="Methylglyoxal synthase-like domain"/>
    <property type="match status" value="1"/>
</dbReference>
<dbReference type="SUPFAM" id="SSF48108">
    <property type="entry name" value="Carbamoyl phosphate synthetase, large subunit connection domain"/>
    <property type="match status" value="1"/>
</dbReference>
<keyword evidence="12" id="KW-0464">Manganese</keyword>
<dbReference type="GO" id="GO:0046872">
    <property type="term" value="F:metal ion binding"/>
    <property type="evidence" value="ECO:0007669"/>
    <property type="project" value="UniProtKB-KW"/>
</dbReference>
<dbReference type="PRINTS" id="PR00098">
    <property type="entry name" value="CPSASE"/>
</dbReference>
<evidence type="ECO:0000256" key="10">
    <source>
        <dbReference type="ARBA" id="ARBA00022842"/>
    </source>
</evidence>
<evidence type="ECO:0000256" key="5">
    <source>
        <dbReference type="ARBA" id="ARBA00022605"/>
    </source>
</evidence>
<evidence type="ECO:0000256" key="8">
    <source>
        <dbReference type="ARBA" id="ARBA00022741"/>
    </source>
</evidence>
<evidence type="ECO:0000256" key="13">
    <source>
        <dbReference type="ARBA" id="ARBA00047359"/>
    </source>
</evidence>
<feature type="domain" description="ATP-grasp" evidence="16">
    <location>
        <begin position="689"/>
        <end position="879"/>
    </location>
</feature>
<keyword evidence="9 15" id="KW-0067">ATP-binding</keyword>
<evidence type="ECO:0000256" key="4">
    <source>
        <dbReference type="ARBA" id="ARBA00022598"/>
    </source>
</evidence>
<proteinExistence type="inferred from homology"/>
<dbReference type="PROSITE" id="PS50975">
    <property type="entry name" value="ATP_GRASP"/>
    <property type="match status" value="2"/>
</dbReference>
<accession>A0A2R6Y323</accession>
<keyword evidence="3" id="KW-0055">Arginine biosynthesis</keyword>
<dbReference type="InterPro" id="IPR011761">
    <property type="entry name" value="ATP-grasp"/>
</dbReference>
<keyword evidence="7" id="KW-0677">Repeat</keyword>
<feature type="domain" description="ATP-grasp" evidence="16">
    <location>
        <begin position="132"/>
        <end position="326"/>
    </location>
</feature>
<dbReference type="InterPro" id="IPR013815">
    <property type="entry name" value="ATP_grasp_subdomain_1"/>
</dbReference>
<evidence type="ECO:0000256" key="12">
    <source>
        <dbReference type="ARBA" id="ARBA00023211"/>
    </source>
</evidence>
<dbReference type="Proteomes" id="UP000244338">
    <property type="component" value="Unassembled WGS sequence"/>
</dbReference>
<dbReference type="PROSITE" id="PS51855">
    <property type="entry name" value="MGS"/>
    <property type="match status" value="1"/>
</dbReference>
<keyword evidence="5" id="KW-0028">Amino-acid biosynthesis</keyword>
<dbReference type="SMART" id="SM00851">
    <property type="entry name" value="MGS"/>
    <property type="match status" value="1"/>
</dbReference>
<evidence type="ECO:0000313" key="19">
    <source>
        <dbReference type="Proteomes" id="UP000244338"/>
    </source>
</evidence>
<evidence type="ECO:0000256" key="3">
    <source>
        <dbReference type="ARBA" id="ARBA00022571"/>
    </source>
</evidence>
<evidence type="ECO:0000256" key="14">
    <source>
        <dbReference type="ARBA" id="ARBA00048816"/>
    </source>
</evidence>
<comment type="catalytic activity">
    <reaction evidence="13">
        <text>hydrogencarbonate + NH4(+) + 2 ATP = carbamoyl phosphate + 2 ADP + phosphate + 2 H(+)</text>
        <dbReference type="Rhea" id="RHEA:18029"/>
        <dbReference type="ChEBI" id="CHEBI:15378"/>
        <dbReference type="ChEBI" id="CHEBI:17544"/>
        <dbReference type="ChEBI" id="CHEBI:28938"/>
        <dbReference type="ChEBI" id="CHEBI:30616"/>
        <dbReference type="ChEBI" id="CHEBI:43474"/>
        <dbReference type="ChEBI" id="CHEBI:58228"/>
        <dbReference type="ChEBI" id="CHEBI:456216"/>
        <dbReference type="EC" id="6.3.4.16"/>
    </reaction>
</comment>
<dbReference type="GO" id="GO:0044205">
    <property type="term" value="P:'de novo' UMP biosynthetic process"/>
    <property type="evidence" value="ECO:0007669"/>
    <property type="project" value="UniProtKB-UniPathway"/>
</dbReference>
<organism evidence="18 19">
    <name type="scientific">Candidatus Carbonibacillus altaicus</name>
    <dbReference type="NCBI Taxonomy" id="2163959"/>
    <lineage>
        <taxon>Bacteria</taxon>
        <taxon>Bacillati</taxon>
        <taxon>Bacillota</taxon>
        <taxon>Bacilli</taxon>
        <taxon>Bacillales</taxon>
        <taxon>Candidatus Carbonibacillus</taxon>
    </lineage>
</organism>
<protein>
    <submittedName>
        <fullName evidence="18">Carbamoyl-phosphate synthase large chain</fullName>
    </submittedName>
</protein>
<comment type="catalytic activity">
    <reaction evidence="14">
        <text>hydrogencarbonate + L-glutamine + 2 ATP + H2O = carbamoyl phosphate + L-glutamate + 2 ADP + phosphate + 2 H(+)</text>
        <dbReference type="Rhea" id="RHEA:18633"/>
        <dbReference type="ChEBI" id="CHEBI:15377"/>
        <dbReference type="ChEBI" id="CHEBI:15378"/>
        <dbReference type="ChEBI" id="CHEBI:17544"/>
        <dbReference type="ChEBI" id="CHEBI:29985"/>
        <dbReference type="ChEBI" id="CHEBI:30616"/>
        <dbReference type="ChEBI" id="CHEBI:43474"/>
        <dbReference type="ChEBI" id="CHEBI:58228"/>
        <dbReference type="ChEBI" id="CHEBI:58359"/>
        <dbReference type="ChEBI" id="CHEBI:456216"/>
        <dbReference type="EC" id="6.3.5.5"/>
    </reaction>
</comment>
<dbReference type="SUPFAM" id="SSF56059">
    <property type="entry name" value="Glutathione synthetase ATP-binding domain-like"/>
    <property type="match status" value="2"/>
</dbReference>
<reference evidence="19" key="1">
    <citation type="journal article" date="2018" name="Sci. Rep.">
        <title>Lignite coal burning seam in the remote Altai Mountains harbors a hydrogen-driven thermophilic microbial community.</title>
        <authorList>
            <person name="Kadnikov V.V."/>
            <person name="Mardanov A.V."/>
            <person name="Ivasenko D.A."/>
            <person name="Antsiferov D.V."/>
            <person name="Beletsky A.V."/>
            <person name="Karnachuk O.V."/>
            <person name="Ravin N.V."/>
        </authorList>
    </citation>
    <scope>NUCLEOTIDE SEQUENCE [LARGE SCALE GENOMIC DNA]</scope>
</reference>
<dbReference type="Gene3D" id="3.30.1490.20">
    <property type="entry name" value="ATP-grasp fold, A domain"/>
    <property type="match status" value="1"/>
</dbReference>
<dbReference type="GO" id="GO:0005737">
    <property type="term" value="C:cytoplasm"/>
    <property type="evidence" value="ECO:0007669"/>
    <property type="project" value="TreeGrafter"/>
</dbReference>
<evidence type="ECO:0000313" key="18">
    <source>
        <dbReference type="EMBL" id="PTQ57077.1"/>
    </source>
</evidence>
<keyword evidence="10" id="KW-0460">Magnesium</keyword>
<dbReference type="InterPro" id="IPR036897">
    <property type="entry name" value="CarbamoylP_synth_lsu_oligo_sf"/>
</dbReference>
<keyword evidence="6" id="KW-0479">Metal-binding</keyword>
<dbReference type="InterPro" id="IPR005479">
    <property type="entry name" value="CPAse_ATP-bd"/>
</dbReference>
<keyword evidence="8 15" id="KW-0547">Nucleotide-binding</keyword>
<dbReference type="Pfam" id="PF02786">
    <property type="entry name" value="CPSase_L_D2"/>
    <property type="match status" value="2"/>
</dbReference>
<evidence type="ECO:0000256" key="6">
    <source>
        <dbReference type="ARBA" id="ARBA00022723"/>
    </source>
</evidence>
<dbReference type="InterPro" id="IPR016185">
    <property type="entry name" value="PreATP-grasp_dom_sf"/>
</dbReference>
<keyword evidence="11" id="KW-0665">Pyrimidine biosynthesis</keyword>
<dbReference type="InterPro" id="IPR036914">
    <property type="entry name" value="MGS-like_dom_sf"/>
</dbReference>
<dbReference type="FunFam" id="3.40.50.20:FF:000001">
    <property type="entry name" value="Carbamoyl-phosphate synthase large chain"/>
    <property type="match status" value="2"/>
</dbReference>
<comment type="pathway">
    <text evidence="1">Amino-acid biosynthesis; L-arginine biosynthesis; carbamoyl phosphate from bicarbonate: step 1/1.</text>
</comment>
<dbReference type="PANTHER" id="PTHR11405:SF53">
    <property type="entry name" value="CARBAMOYL-PHOSPHATE SYNTHASE [AMMONIA], MITOCHONDRIAL"/>
    <property type="match status" value="1"/>
</dbReference>
<dbReference type="InterPro" id="IPR011607">
    <property type="entry name" value="MGS-like_dom"/>
</dbReference>
<dbReference type="SUPFAM" id="SSF52335">
    <property type="entry name" value="Methylglyoxal synthase-like"/>
    <property type="match status" value="1"/>
</dbReference>
<dbReference type="CDD" id="cd01424">
    <property type="entry name" value="MGS_CPS_II"/>
    <property type="match status" value="1"/>
</dbReference>
<dbReference type="GO" id="GO:0005524">
    <property type="term" value="F:ATP binding"/>
    <property type="evidence" value="ECO:0007669"/>
    <property type="project" value="UniProtKB-UniRule"/>
</dbReference>